<protein>
    <submittedName>
        <fullName evidence="2">Uncharacterized protein</fullName>
    </submittedName>
</protein>
<evidence type="ECO:0000313" key="2">
    <source>
        <dbReference type="EMBL" id="CAA7025320.1"/>
    </source>
</evidence>
<feature type="region of interest" description="Disordered" evidence="1">
    <location>
        <begin position="1"/>
        <end position="28"/>
    </location>
</feature>
<keyword evidence="3" id="KW-1185">Reference proteome</keyword>
<reference evidence="2" key="1">
    <citation type="submission" date="2020-01" db="EMBL/GenBank/DDBJ databases">
        <authorList>
            <person name="Mishra B."/>
        </authorList>
    </citation>
    <scope>NUCLEOTIDE SEQUENCE [LARGE SCALE GENOMIC DNA]</scope>
</reference>
<proteinExistence type="predicted"/>
<gene>
    <name evidence="2" type="ORF">MERR_LOCUS12555</name>
</gene>
<evidence type="ECO:0000313" key="3">
    <source>
        <dbReference type="Proteomes" id="UP000467841"/>
    </source>
</evidence>
<accession>A0A6D2IJL5</accession>
<dbReference type="Proteomes" id="UP000467841">
    <property type="component" value="Unassembled WGS sequence"/>
</dbReference>
<sequence>MAGSSSRSMRLFGVTVTTGPDPEPAPPSPVPHPYSLCYPLRLPHRHGCSLLGCFIPVENNNAYCCEAHILDIASPAGFLPSSLDNTKILE</sequence>
<organism evidence="2 3">
    <name type="scientific">Microthlaspi erraticum</name>
    <dbReference type="NCBI Taxonomy" id="1685480"/>
    <lineage>
        <taxon>Eukaryota</taxon>
        <taxon>Viridiplantae</taxon>
        <taxon>Streptophyta</taxon>
        <taxon>Embryophyta</taxon>
        <taxon>Tracheophyta</taxon>
        <taxon>Spermatophyta</taxon>
        <taxon>Magnoliopsida</taxon>
        <taxon>eudicotyledons</taxon>
        <taxon>Gunneridae</taxon>
        <taxon>Pentapetalae</taxon>
        <taxon>rosids</taxon>
        <taxon>malvids</taxon>
        <taxon>Brassicales</taxon>
        <taxon>Brassicaceae</taxon>
        <taxon>Coluteocarpeae</taxon>
        <taxon>Microthlaspi</taxon>
    </lineage>
</organism>
<comment type="caution">
    <text evidence="2">The sequence shown here is derived from an EMBL/GenBank/DDBJ whole genome shotgun (WGS) entry which is preliminary data.</text>
</comment>
<name>A0A6D2IJL5_9BRAS</name>
<dbReference type="AlphaFoldDB" id="A0A6D2IJL5"/>
<dbReference type="EMBL" id="CACVBM020000999">
    <property type="protein sequence ID" value="CAA7025320.1"/>
    <property type="molecule type" value="Genomic_DNA"/>
</dbReference>
<evidence type="ECO:0000256" key="1">
    <source>
        <dbReference type="SAM" id="MobiDB-lite"/>
    </source>
</evidence>